<dbReference type="GO" id="GO:0043565">
    <property type="term" value="F:sequence-specific DNA binding"/>
    <property type="evidence" value="ECO:0007669"/>
    <property type="project" value="TreeGrafter"/>
</dbReference>
<accession>A0A0B2VBF6</accession>
<dbReference type="PANTHER" id="PTHR15131">
    <property type="entry name" value="SMALL NUCLEAR RNA ACTIVATING COMPLEX, POLYPEPTIDE 1"/>
    <property type="match status" value="1"/>
</dbReference>
<dbReference type="AlphaFoldDB" id="A0A0B2VBF6"/>
<comment type="caution">
    <text evidence="2">The sequence shown here is derived from an EMBL/GenBank/DDBJ whole genome shotgun (WGS) entry which is preliminary data.</text>
</comment>
<feature type="region of interest" description="Disordered" evidence="1">
    <location>
        <begin position="322"/>
        <end position="348"/>
    </location>
</feature>
<feature type="compositionally biased region" description="Polar residues" evidence="1">
    <location>
        <begin position="402"/>
        <end position="425"/>
    </location>
</feature>
<dbReference type="EMBL" id="JPKZ01002028">
    <property type="protein sequence ID" value="KHN78794.1"/>
    <property type="molecule type" value="Genomic_DNA"/>
</dbReference>
<organism evidence="2 3">
    <name type="scientific">Toxocara canis</name>
    <name type="common">Canine roundworm</name>
    <dbReference type="NCBI Taxonomy" id="6265"/>
    <lineage>
        <taxon>Eukaryota</taxon>
        <taxon>Metazoa</taxon>
        <taxon>Ecdysozoa</taxon>
        <taxon>Nematoda</taxon>
        <taxon>Chromadorea</taxon>
        <taxon>Rhabditida</taxon>
        <taxon>Spirurina</taxon>
        <taxon>Ascaridomorpha</taxon>
        <taxon>Ascaridoidea</taxon>
        <taxon>Toxocaridae</taxon>
        <taxon>Toxocara</taxon>
    </lineage>
</organism>
<dbReference type="OrthoDB" id="20127at2759"/>
<dbReference type="PANTHER" id="PTHR15131:SF3">
    <property type="entry name" value="SNRNA-ACTIVATING PROTEIN COMPLEX SUBUNIT 1"/>
    <property type="match status" value="1"/>
</dbReference>
<feature type="region of interest" description="Disordered" evidence="1">
    <location>
        <begin position="473"/>
        <end position="496"/>
    </location>
</feature>
<dbReference type="GO" id="GO:0042796">
    <property type="term" value="P:snRNA transcription by RNA polymerase III"/>
    <property type="evidence" value="ECO:0007669"/>
    <property type="project" value="TreeGrafter"/>
</dbReference>
<feature type="compositionally biased region" description="Basic and acidic residues" evidence="1">
    <location>
        <begin position="473"/>
        <end position="484"/>
    </location>
</feature>
<dbReference type="OMA" id="GLKHTRQ"/>
<proteinExistence type="predicted"/>
<sequence>MRGTGIAGPPVTAGCRTDIERLLEMYKEKKSLRYAPFFDVFKQLDFHTIFWGKFCVAELVEFSEKLLQMAIAYAMVSRESVEPIGSAEEEELEHGEGRKDELSVGYKNELTLQERLFGIYLTYTLYVTQPFRYVAQVRISLQQLHDLEVLLTDQLIPEKHFDAISIMQYFGERHIFRIVAFEKDFDVLMHRRYDRFVMEDDEGTGQEEKDRSEQDDYALLSKIQSEQVSAQVDTIHKWYLEMKALAGVGDLNMVKSLSEIYDEVVRFSERRDDHSVGHSRRVSDYYKYLEQGTNIFRGLQSCRRSELKAKAFKARAESARSKRFAHARSEMKECEESTDGAGTSRNWDQSYSVNMNELMREVAEQNVESNKESIVKLSSDEGEKQKKRKKLMSPSEMDKAFETSTAGTTAERNTLEATSSSTKTPRNSKKAKVAEKQANKEAFVLLPLGDGTGQPTKTRLPDEAIKAAVNIGKSKEERKGDAILKKLGSKEGATVS</sequence>
<evidence type="ECO:0000256" key="1">
    <source>
        <dbReference type="SAM" id="MobiDB-lite"/>
    </source>
</evidence>
<feature type="compositionally biased region" description="Basic and acidic residues" evidence="1">
    <location>
        <begin position="363"/>
        <end position="384"/>
    </location>
</feature>
<reference evidence="2 3" key="1">
    <citation type="submission" date="2014-11" db="EMBL/GenBank/DDBJ databases">
        <title>Genetic blueprint of the zoonotic pathogen Toxocara canis.</title>
        <authorList>
            <person name="Zhu X.-Q."/>
            <person name="Korhonen P.K."/>
            <person name="Cai H."/>
            <person name="Young N.D."/>
            <person name="Nejsum P."/>
            <person name="von Samson-Himmelstjerna G."/>
            <person name="Boag P.R."/>
            <person name="Tan P."/>
            <person name="Li Q."/>
            <person name="Min J."/>
            <person name="Yang Y."/>
            <person name="Wang X."/>
            <person name="Fang X."/>
            <person name="Hall R.S."/>
            <person name="Hofmann A."/>
            <person name="Sternberg P.W."/>
            <person name="Jex A.R."/>
            <person name="Gasser R.B."/>
        </authorList>
    </citation>
    <scope>NUCLEOTIDE SEQUENCE [LARGE SCALE GENOMIC DNA]</scope>
    <source>
        <strain evidence="2">PN_DK_2014</strain>
    </source>
</reference>
<dbReference type="GO" id="GO:0042795">
    <property type="term" value="P:snRNA transcription by RNA polymerase II"/>
    <property type="evidence" value="ECO:0007669"/>
    <property type="project" value="TreeGrafter"/>
</dbReference>
<gene>
    <name evidence="2" type="primary">SNAPC1</name>
    <name evidence="2" type="ORF">Tcan_01946</name>
</gene>
<evidence type="ECO:0000313" key="3">
    <source>
        <dbReference type="Proteomes" id="UP000031036"/>
    </source>
</evidence>
<dbReference type="InterPro" id="IPR019188">
    <property type="entry name" value="SNAPC1"/>
</dbReference>
<dbReference type="STRING" id="6265.A0A0B2VBF6"/>
<feature type="region of interest" description="Disordered" evidence="1">
    <location>
        <begin position="363"/>
        <end position="435"/>
    </location>
</feature>
<keyword evidence="3" id="KW-1185">Reference proteome</keyword>
<evidence type="ECO:0000313" key="2">
    <source>
        <dbReference type="EMBL" id="KHN78794.1"/>
    </source>
</evidence>
<dbReference type="Pfam" id="PF09808">
    <property type="entry name" value="SNAPC1"/>
    <property type="match status" value="1"/>
</dbReference>
<name>A0A0B2VBF6_TOXCA</name>
<dbReference type="PROSITE" id="PS51257">
    <property type="entry name" value="PROKAR_LIPOPROTEIN"/>
    <property type="match status" value="1"/>
</dbReference>
<dbReference type="GO" id="GO:0019185">
    <property type="term" value="C:snRNA-activating protein complex"/>
    <property type="evidence" value="ECO:0007669"/>
    <property type="project" value="TreeGrafter"/>
</dbReference>
<dbReference type="Proteomes" id="UP000031036">
    <property type="component" value="Unassembled WGS sequence"/>
</dbReference>
<protein>
    <submittedName>
        <fullName evidence="2">snRNA-activating protein complex subunit 1</fullName>
    </submittedName>
</protein>